<evidence type="ECO:0000256" key="2">
    <source>
        <dbReference type="ARBA" id="ARBA00022679"/>
    </source>
</evidence>
<comment type="caution">
    <text evidence="6">The sequence shown here is derived from an EMBL/GenBank/DDBJ whole genome shotgun (WGS) entry which is preliminary data.</text>
</comment>
<dbReference type="InterPro" id="IPR004263">
    <property type="entry name" value="Exostosin"/>
</dbReference>
<evidence type="ECO:0000313" key="6">
    <source>
        <dbReference type="EMBL" id="KAL2915801.1"/>
    </source>
</evidence>
<evidence type="ECO:0000313" key="7">
    <source>
        <dbReference type="Proteomes" id="UP001527925"/>
    </source>
</evidence>
<name>A0ABR4N8E5_9FUNG</name>
<dbReference type="Proteomes" id="UP001527925">
    <property type="component" value="Unassembled WGS sequence"/>
</dbReference>
<evidence type="ECO:0000256" key="1">
    <source>
        <dbReference type="ARBA" id="ARBA00004370"/>
    </source>
</evidence>
<evidence type="ECO:0000256" key="4">
    <source>
        <dbReference type="ARBA" id="ARBA00023157"/>
    </source>
</evidence>
<dbReference type="InterPro" id="IPR029044">
    <property type="entry name" value="Nucleotide-diphossugar_trans"/>
</dbReference>
<dbReference type="PANTHER" id="PTHR48261">
    <property type="entry name" value="ACETYLGLUCOSAMINYLTRANSFERASE"/>
    <property type="match status" value="1"/>
</dbReference>
<feature type="domain" description="Glycosyl transferase 64" evidence="5">
    <location>
        <begin position="160"/>
        <end position="455"/>
    </location>
</feature>
<keyword evidence="4" id="KW-1015">Disulfide bond</keyword>
<evidence type="ECO:0000259" key="5">
    <source>
        <dbReference type="Pfam" id="PF09258"/>
    </source>
</evidence>
<dbReference type="Pfam" id="PF09258">
    <property type="entry name" value="Glyco_transf_64"/>
    <property type="match status" value="1"/>
</dbReference>
<proteinExistence type="predicted"/>
<keyword evidence="3" id="KW-0472">Membrane</keyword>
<protein>
    <recommendedName>
        <fullName evidence="5">Glycosyl transferase 64 domain-containing protein</fullName>
    </recommendedName>
</protein>
<keyword evidence="2" id="KW-0808">Transferase</keyword>
<dbReference type="EMBL" id="JADGIZ020000021">
    <property type="protein sequence ID" value="KAL2915801.1"/>
    <property type="molecule type" value="Genomic_DNA"/>
</dbReference>
<dbReference type="Gene3D" id="3.90.550.10">
    <property type="entry name" value="Spore Coat Polysaccharide Biosynthesis Protein SpsA, Chain A"/>
    <property type="match status" value="1"/>
</dbReference>
<keyword evidence="7" id="KW-1185">Reference proteome</keyword>
<reference evidence="6 7" key="1">
    <citation type="submission" date="2023-09" db="EMBL/GenBank/DDBJ databases">
        <title>Pangenome analysis of Batrachochytrium dendrobatidis and related Chytrids.</title>
        <authorList>
            <person name="Yacoub M.N."/>
            <person name="Stajich J.E."/>
            <person name="James T.Y."/>
        </authorList>
    </citation>
    <scope>NUCLEOTIDE SEQUENCE [LARGE SCALE GENOMIC DNA]</scope>
    <source>
        <strain evidence="6 7">JEL0888</strain>
    </source>
</reference>
<gene>
    <name evidence="6" type="ORF">HK105_204748</name>
</gene>
<comment type="subcellular location">
    <subcellularLocation>
        <location evidence="1">Membrane</location>
    </subcellularLocation>
</comment>
<organism evidence="6 7">
    <name type="scientific">Polyrhizophydium stewartii</name>
    <dbReference type="NCBI Taxonomy" id="2732419"/>
    <lineage>
        <taxon>Eukaryota</taxon>
        <taxon>Fungi</taxon>
        <taxon>Fungi incertae sedis</taxon>
        <taxon>Chytridiomycota</taxon>
        <taxon>Chytridiomycota incertae sedis</taxon>
        <taxon>Chytridiomycetes</taxon>
        <taxon>Rhizophydiales</taxon>
        <taxon>Rhizophydiales incertae sedis</taxon>
        <taxon>Polyrhizophydium</taxon>
    </lineage>
</organism>
<dbReference type="InterPro" id="IPR015338">
    <property type="entry name" value="GT64_dom"/>
</dbReference>
<accession>A0ABR4N8E5</accession>
<dbReference type="PANTHER" id="PTHR48261:SF2">
    <property type="entry name" value="ACETYLGLUCOSAMINYLTRANSFERASE"/>
    <property type="match status" value="1"/>
</dbReference>
<dbReference type="SUPFAM" id="SSF53448">
    <property type="entry name" value="Nucleotide-diphospho-sugar transferases"/>
    <property type="match status" value="1"/>
</dbReference>
<sequence>MAAVINQHFVDLAWAPVLPPAIPRAIRRPPVFAIPPALAPDAETLIARPHLRATAAFVRLSHARPWDLFTAPNPLWMRHVDIPLFTAWIAAHRRLRSSASAQSDMALAPLGLANIPADDDKLARKMAAWKNQGRVDAVCGPYVSRVASAPEPLLHASDKFSILVSTFNRIDTVVRLVKHYRQSPLVDTIFVTWHDPAREPPEPLRSIAHAVISDTDPGVDRAAIAASSNDTAAAVVLVRQTTDSLNNRFNPIGAIRTPGVLMIDDDIRIPLSQLDIGFAAWAAHQNLLVGYYPRSHEVRLPGQETPGAAPPPPYAPLGSGGPLDPQTWEFSYLYGPPHDHRRYSMMLTKGMFFHTSFLAAYTCLMPPHVHAYIDAIQNCEDIAMNFVVSGLTGLAPLTVNFPRAADSEPLEIMTDFGQHDGISGKTNHLNHRSQCLADLVRLFGTWPLVDTDIEAVRYTDAPPWVFDSLANWH</sequence>
<evidence type="ECO:0000256" key="3">
    <source>
        <dbReference type="ARBA" id="ARBA00023136"/>
    </source>
</evidence>